<comment type="caution">
    <text evidence="2">The sequence shown here is derived from an EMBL/GenBank/DDBJ whole genome shotgun (WGS) entry which is preliminary data.</text>
</comment>
<dbReference type="EMBL" id="LGST01000035">
    <property type="protein sequence ID" value="KND98086.1"/>
    <property type="molecule type" value="Genomic_DNA"/>
</dbReference>
<proteinExistence type="predicted"/>
<reference evidence="3" key="1">
    <citation type="journal article" date="2015" name="BMC Genomics">
        <title>Draft genome of a commonly misdiagnosed multidrug resistant pathogen Candida auris.</title>
        <authorList>
            <person name="Chatterjee S."/>
            <person name="Alampalli S.V."/>
            <person name="Nageshan R.K."/>
            <person name="Chettiar S.T."/>
            <person name="Joshi S."/>
            <person name="Tatu U.S."/>
        </authorList>
    </citation>
    <scope>NUCLEOTIDE SEQUENCE [LARGE SCALE GENOMIC DNA]</scope>
    <source>
        <strain evidence="3">6684</strain>
    </source>
</reference>
<gene>
    <name evidence="2" type="ORF">QG37_05065</name>
</gene>
<dbReference type="VEuPathDB" id="FungiDB:QG37_05065"/>
<evidence type="ECO:0000313" key="3">
    <source>
        <dbReference type="Proteomes" id="UP000037122"/>
    </source>
</evidence>
<accession>A0A0L0NVA7</accession>
<sequence length="44" mass="4823">MQKTPSIGSIKSIGVKAKRTGNQKPGEIKKIQDFKTLIKPSPDQ</sequence>
<dbReference type="Proteomes" id="UP000037122">
    <property type="component" value="Unassembled WGS sequence"/>
</dbReference>
<evidence type="ECO:0000313" key="2">
    <source>
        <dbReference type="EMBL" id="KND98086.1"/>
    </source>
</evidence>
<name>A0A0L0NVA7_CANAR</name>
<feature type="region of interest" description="Disordered" evidence="1">
    <location>
        <begin position="1"/>
        <end position="44"/>
    </location>
</feature>
<evidence type="ECO:0000256" key="1">
    <source>
        <dbReference type="SAM" id="MobiDB-lite"/>
    </source>
</evidence>
<organism evidence="2 3">
    <name type="scientific">Candidozyma auris</name>
    <name type="common">Yeast</name>
    <name type="synonym">Candida auris</name>
    <dbReference type="NCBI Taxonomy" id="498019"/>
    <lineage>
        <taxon>Eukaryota</taxon>
        <taxon>Fungi</taxon>
        <taxon>Dikarya</taxon>
        <taxon>Ascomycota</taxon>
        <taxon>Saccharomycotina</taxon>
        <taxon>Pichiomycetes</taxon>
        <taxon>Metschnikowiaceae</taxon>
        <taxon>Candidozyma</taxon>
    </lineage>
</organism>
<protein>
    <submittedName>
        <fullName evidence="2">Uncharacterized protein</fullName>
    </submittedName>
</protein>
<dbReference type="AlphaFoldDB" id="A0A0L0NVA7"/>